<dbReference type="GO" id="GO:0051301">
    <property type="term" value="P:cell division"/>
    <property type="evidence" value="ECO:0007669"/>
    <property type="project" value="UniProtKB-KW"/>
</dbReference>
<keyword evidence="7 17" id="KW-0963">Cytoplasm</keyword>
<gene>
    <name evidence="17" type="primary">murD</name>
    <name evidence="21" type="ORF">HNQ80_003112</name>
</gene>
<evidence type="ECO:0000256" key="2">
    <source>
        <dbReference type="ARBA" id="ARBA00004496"/>
    </source>
</evidence>
<name>A0A841KUD5_9FIRM</name>
<dbReference type="GO" id="GO:0008360">
    <property type="term" value="P:regulation of cell shape"/>
    <property type="evidence" value="ECO:0007669"/>
    <property type="project" value="UniProtKB-KW"/>
</dbReference>
<evidence type="ECO:0000256" key="16">
    <source>
        <dbReference type="ARBA" id="ARBA00047632"/>
    </source>
</evidence>
<evidence type="ECO:0000256" key="8">
    <source>
        <dbReference type="ARBA" id="ARBA00022598"/>
    </source>
</evidence>
<dbReference type="UniPathway" id="UPA00219"/>
<dbReference type="InterPro" id="IPR005762">
    <property type="entry name" value="MurD"/>
</dbReference>
<dbReference type="AlphaFoldDB" id="A0A841KUD5"/>
<dbReference type="EMBL" id="JACHEN010000019">
    <property type="protein sequence ID" value="MBB6217007.1"/>
    <property type="molecule type" value="Genomic_DNA"/>
</dbReference>
<organism evidence="21 22">
    <name type="scientific">Anaerosolibacter carboniphilus</name>
    <dbReference type="NCBI Taxonomy" id="1417629"/>
    <lineage>
        <taxon>Bacteria</taxon>
        <taxon>Bacillati</taxon>
        <taxon>Bacillota</taxon>
        <taxon>Clostridia</taxon>
        <taxon>Peptostreptococcales</taxon>
        <taxon>Thermotaleaceae</taxon>
        <taxon>Anaerosolibacter</taxon>
    </lineage>
</organism>
<dbReference type="GO" id="GO:0005524">
    <property type="term" value="F:ATP binding"/>
    <property type="evidence" value="ECO:0007669"/>
    <property type="project" value="UniProtKB-UniRule"/>
</dbReference>
<evidence type="ECO:0000256" key="3">
    <source>
        <dbReference type="ARBA" id="ARBA00004752"/>
    </source>
</evidence>
<evidence type="ECO:0000256" key="6">
    <source>
        <dbReference type="ARBA" id="ARBA00015655"/>
    </source>
</evidence>
<keyword evidence="12 17" id="KW-0573">Peptidoglycan synthesis</keyword>
<dbReference type="Gene3D" id="3.40.50.720">
    <property type="entry name" value="NAD(P)-binding Rossmann-like Domain"/>
    <property type="match status" value="1"/>
</dbReference>
<feature type="domain" description="Mur ligase central" evidence="20">
    <location>
        <begin position="112"/>
        <end position="291"/>
    </location>
</feature>
<dbReference type="Pfam" id="PF21799">
    <property type="entry name" value="MurD-like_N"/>
    <property type="match status" value="1"/>
</dbReference>
<keyword evidence="17 18" id="KW-0131">Cell cycle</keyword>
<dbReference type="GO" id="GO:0005737">
    <property type="term" value="C:cytoplasm"/>
    <property type="evidence" value="ECO:0007669"/>
    <property type="project" value="UniProtKB-SubCell"/>
</dbReference>
<dbReference type="InterPro" id="IPR013221">
    <property type="entry name" value="Mur_ligase_cen"/>
</dbReference>
<feature type="domain" description="Mur ligase C-terminal" evidence="19">
    <location>
        <begin position="313"/>
        <end position="427"/>
    </location>
</feature>
<evidence type="ECO:0000259" key="19">
    <source>
        <dbReference type="Pfam" id="PF02875"/>
    </source>
</evidence>
<proteinExistence type="inferred from homology"/>
<dbReference type="HAMAP" id="MF_00639">
    <property type="entry name" value="MurD"/>
    <property type="match status" value="1"/>
</dbReference>
<evidence type="ECO:0000256" key="7">
    <source>
        <dbReference type="ARBA" id="ARBA00022490"/>
    </source>
</evidence>
<protein>
    <recommendedName>
        <fullName evidence="6 17">UDP-N-acetylmuramoylalanine--D-glutamate ligase</fullName>
        <ecNumber evidence="5 17">6.3.2.9</ecNumber>
    </recommendedName>
    <alternativeName>
        <fullName evidence="15 17">D-glutamic acid-adding enzyme</fullName>
    </alternativeName>
    <alternativeName>
        <fullName evidence="14 17">UDP-N-acetylmuramoyl-L-alanyl-D-glutamate synthetase</fullName>
    </alternativeName>
</protein>
<dbReference type="PANTHER" id="PTHR43692">
    <property type="entry name" value="UDP-N-ACETYLMURAMOYLALANINE--D-GLUTAMATE LIGASE"/>
    <property type="match status" value="1"/>
</dbReference>
<comment type="catalytic activity">
    <reaction evidence="16 17 18">
        <text>UDP-N-acetyl-alpha-D-muramoyl-L-alanine + D-glutamate + ATP = UDP-N-acetyl-alpha-D-muramoyl-L-alanyl-D-glutamate + ADP + phosphate + H(+)</text>
        <dbReference type="Rhea" id="RHEA:16429"/>
        <dbReference type="ChEBI" id="CHEBI:15378"/>
        <dbReference type="ChEBI" id="CHEBI:29986"/>
        <dbReference type="ChEBI" id="CHEBI:30616"/>
        <dbReference type="ChEBI" id="CHEBI:43474"/>
        <dbReference type="ChEBI" id="CHEBI:83898"/>
        <dbReference type="ChEBI" id="CHEBI:83900"/>
        <dbReference type="ChEBI" id="CHEBI:456216"/>
        <dbReference type="EC" id="6.3.2.9"/>
    </reaction>
</comment>
<dbReference type="Pfam" id="PF08245">
    <property type="entry name" value="Mur_ligase_M"/>
    <property type="match status" value="1"/>
</dbReference>
<evidence type="ECO:0000256" key="15">
    <source>
        <dbReference type="ARBA" id="ARBA00032324"/>
    </source>
</evidence>
<dbReference type="Gene3D" id="3.90.190.20">
    <property type="entry name" value="Mur ligase, C-terminal domain"/>
    <property type="match status" value="1"/>
</dbReference>
<dbReference type="Pfam" id="PF02875">
    <property type="entry name" value="Mur_ligase_C"/>
    <property type="match status" value="1"/>
</dbReference>
<evidence type="ECO:0000256" key="18">
    <source>
        <dbReference type="RuleBase" id="RU003664"/>
    </source>
</evidence>
<dbReference type="EC" id="6.3.2.9" evidence="5 17"/>
<evidence type="ECO:0000256" key="11">
    <source>
        <dbReference type="ARBA" id="ARBA00022960"/>
    </source>
</evidence>
<keyword evidence="17 18" id="KW-0132">Cell division</keyword>
<dbReference type="GO" id="GO:0008764">
    <property type="term" value="F:UDP-N-acetylmuramoylalanine-D-glutamate ligase activity"/>
    <property type="evidence" value="ECO:0007669"/>
    <property type="project" value="UniProtKB-UniRule"/>
</dbReference>
<reference evidence="21 22" key="1">
    <citation type="submission" date="2020-08" db="EMBL/GenBank/DDBJ databases">
        <title>Genomic Encyclopedia of Type Strains, Phase IV (KMG-IV): sequencing the most valuable type-strain genomes for metagenomic binning, comparative biology and taxonomic classification.</title>
        <authorList>
            <person name="Goeker M."/>
        </authorList>
    </citation>
    <scope>NUCLEOTIDE SEQUENCE [LARGE SCALE GENOMIC DNA]</scope>
    <source>
        <strain evidence="21 22">DSM 103526</strain>
    </source>
</reference>
<evidence type="ECO:0000256" key="4">
    <source>
        <dbReference type="ARBA" id="ARBA00010416"/>
    </source>
</evidence>
<evidence type="ECO:0000256" key="13">
    <source>
        <dbReference type="ARBA" id="ARBA00023316"/>
    </source>
</evidence>
<evidence type="ECO:0000256" key="5">
    <source>
        <dbReference type="ARBA" id="ARBA00012212"/>
    </source>
</evidence>
<dbReference type="SUPFAM" id="SSF53623">
    <property type="entry name" value="MurD-like peptide ligases, catalytic domain"/>
    <property type="match status" value="1"/>
</dbReference>
<keyword evidence="9 17" id="KW-0547">Nucleotide-binding</keyword>
<dbReference type="SUPFAM" id="SSF53244">
    <property type="entry name" value="MurD-like peptide ligases, peptide-binding domain"/>
    <property type="match status" value="1"/>
</dbReference>
<keyword evidence="8 17" id="KW-0436">Ligase</keyword>
<comment type="caution">
    <text evidence="21">The sequence shown here is derived from an EMBL/GenBank/DDBJ whole genome shotgun (WGS) entry which is preliminary data.</text>
</comment>
<keyword evidence="11 17" id="KW-0133">Cell shape</keyword>
<keyword evidence="10 17" id="KW-0067">ATP-binding</keyword>
<comment type="similarity">
    <text evidence="4 17">Belongs to the MurCDEF family.</text>
</comment>
<dbReference type="Proteomes" id="UP000579281">
    <property type="component" value="Unassembled WGS sequence"/>
</dbReference>
<dbReference type="InterPro" id="IPR004101">
    <property type="entry name" value="Mur_ligase_C"/>
</dbReference>
<evidence type="ECO:0000313" key="22">
    <source>
        <dbReference type="Proteomes" id="UP000579281"/>
    </source>
</evidence>
<dbReference type="SUPFAM" id="SSF51984">
    <property type="entry name" value="MurCD N-terminal domain"/>
    <property type="match status" value="1"/>
</dbReference>
<evidence type="ECO:0000256" key="10">
    <source>
        <dbReference type="ARBA" id="ARBA00022840"/>
    </source>
</evidence>
<keyword evidence="13 17" id="KW-0961">Cell wall biogenesis/degradation</keyword>
<keyword evidence="22" id="KW-1185">Reference proteome</keyword>
<comment type="subcellular location">
    <subcellularLocation>
        <location evidence="2 17 18">Cytoplasm</location>
    </subcellularLocation>
</comment>
<dbReference type="Gene3D" id="3.40.1190.10">
    <property type="entry name" value="Mur-like, catalytic domain"/>
    <property type="match status" value="1"/>
</dbReference>
<evidence type="ECO:0000259" key="20">
    <source>
        <dbReference type="Pfam" id="PF08245"/>
    </source>
</evidence>
<comment type="pathway">
    <text evidence="3 17 18">Cell wall biogenesis; peptidoglycan biosynthesis.</text>
</comment>
<dbReference type="InterPro" id="IPR036565">
    <property type="entry name" value="Mur-like_cat_sf"/>
</dbReference>
<dbReference type="GO" id="GO:0071555">
    <property type="term" value="P:cell wall organization"/>
    <property type="evidence" value="ECO:0007669"/>
    <property type="project" value="UniProtKB-KW"/>
</dbReference>
<dbReference type="InterPro" id="IPR036615">
    <property type="entry name" value="Mur_ligase_C_dom_sf"/>
</dbReference>
<feature type="binding site" evidence="17">
    <location>
        <begin position="114"/>
        <end position="120"/>
    </location>
    <ligand>
        <name>ATP</name>
        <dbReference type="ChEBI" id="CHEBI:30616"/>
    </ligand>
</feature>
<evidence type="ECO:0000256" key="9">
    <source>
        <dbReference type="ARBA" id="ARBA00022741"/>
    </source>
</evidence>
<evidence type="ECO:0000256" key="17">
    <source>
        <dbReference type="HAMAP-Rule" id="MF_00639"/>
    </source>
</evidence>
<dbReference type="NCBIfam" id="TIGR01087">
    <property type="entry name" value="murD"/>
    <property type="match status" value="1"/>
</dbReference>
<comment type="function">
    <text evidence="1 17 18">Cell wall formation. Catalyzes the addition of glutamate to the nucleotide precursor UDP-N-acetylmuramoyl-L-alanine (UMA).</text>
</comment>
<evidence type="ECO:0000256" key="12">
    <source>
        <dbReference type="ARBA" id="ARBA00022984"/>
    </source>
</evidence>
<dbReference type="PANTHER" id="PTHR43692:SF1">
    <property type="entry name" value="UDP-N-ACETYLMURAMOYLALANINE--D-GLUTAMATE LIGASE"/>
    <property type="match status" value="1"/>
</dbReference>
<evidence type="ECO:0000256" key="14">
    <source>
        <dbReference type="ARBA" id="ARBA00030398"/>
    </source>
</evidence>
<evidence type="ECO:0000313" key="21">
    <source>
        <dbReference type="EMBL" id="MBB6217007.1"/>
    </source>
</evidence>
<dbReference type="RefSeq" id="WP_184311526.1">
    <property type="nucleotide sequence ID" value="NZ_JACHEN010000019.1"/>
</dbReference>
<sequence>MIIRGKSVLVVGLATSGIPTVNTLIQQGAKVTVNDVKNEEQLHEIINALSGNDVSYILGGHPEDVSQFDILVLSPGVPTDLPFISKARENGILVIGELELAYRLCIGKFIAITGTNGKTTTTALTGEIFKNAQKETYVVGNIGVAAISKSLEATKEAVMVTEVSSFQLESIIDFKPHIAAILNITPDHLNRHKTMENYIAAKANIFKNQETTDFVVLNADNEETCALAGRTKSQVIFFSRKHDLDEGAFLVNGNIVVKEEGKNYAVVCSAKELNIPGNHNLENALAATAIAYWGGIDIQIIARTLKEFKGVEHRTEIIAEIQGIRFINDSKGTNPDASIAAIKGMETPIILIAGGMDKGSEFEELIQAFEGKVKYMILLGETASKIRMTGEKLSFNNSIMVKNMEEAVEQAYKLAVNGDTVLLSPACASWDMYKSYEHRGEHFKDCVESLRRSL</sequence>
<accession>A0A841KUD5</accession>
<dbReference type="GO" id="GO:0009252">
    <property type="term" value="P:peptidoglycan biosynthetic process"/>
    <property type="evidence" value="ECO:0007669"/>
    <property type="project" value="UniProtKB-UniRule"/>
</dbReference>
<evidence type="ECO:0000256" key="1">
    <source>
        <dbReference type="ARBA" id="ARBA00002734"/>
    </source>
</evidence>